<accession>F8L0G7</accession>
<name>F8L0G7_PARAV</name>
<reference evidence="1 2" key="2">
    <citation type="journal article" date="2011" name="Mol. Biol. Evol.">
        <title>Unity in variety--the pan-genome of the Chlamydiae.</title>
        <authorList>
            <person name="Collingro A."/>
            <person name="Tischler P."/>
            <person name="Weinmaier T."/>
            <person name="Penz T."/>
            <person name="Heinz E."/>
            <person name="Brunham R.C."/>
            <person name="Read T.D."/>
            <person name="Bavoil P.M."/>
            <person name="Sachse K."/>
            <person name="Kahane S."/>
            <person name="Friedman M.G."/>
            <person name="Rattei T."/>
            <person name="Myers G.S."/>
            <person name="Horn M."/>
        </authorList>
    </citation>
    <scope>NUCLEOTIDE SEQUENCE [LARGE SCALE GENOMIC DNA]</scope>
    <source>
        <strain evidence="2">UV7</strain>
    </source>
</reference>
<evidence type="ECO:0000313" key="2">
    <source>
        <dbReference type="Proteomes" id="UP000000495"/>
    </source>
</evidence>
<reference key="1">
    <citation type="journal article" date="2011" name="Mol. Biol. Evol.">
        <title>Unity in variety -- the pan-genome of the Chlamydiae.</title>
        <authorList>
            <person name="Collingro A."/>
            <person name="Tischler P."/>
            <person name="Weinmaier T."/>
            <person name="Penz T."/>
            <person name="Heinz E."/>
            <person name="Brunham R.C."/>
            <person name="Read T.D."/>
            <person name="Bavoil P.M."/>
            <person name="Sachse K."/>
            <person name="Kahane S."/>
            <person name="Friedman M.G."/>
            <person name="Rattei T."/>
            <person name="Myers G.S.A."/>
            <person name="Horn M."/>
        </authorList>
    </citation>
    <scope>NUCLEOTIDE SEQUENCE</scope>
    <source>
        <strain>UV7</strain>
    </source>
</reference>
<organism evidence="1 2">
    <name type="scientific">Parachlamydia acanthamoebae (strain UV7)</name>
    <dbReference type="NCBI Taxonomy" id="765952"/>
    <lineage>
        <taxon>Bacteria</taxon>
        <taxon>Pseudomonadati</taxon>
        <taxon>Chlamydiota</taxon>
        <taxon>Chlamydiia</taxon>
        <taxon>Parachlamydiales</taxon>
        <taxon>Parachlamydiaceae</taxon>
        <taxon>Parachlamydia</taxon>
    </lineage>
</organism>
<dbReference type="KEGG" id="puv:PUV_17550"/>
<evidence type="ECO:0000313" key="1">
    <source>
        <dbReference type="EMBL" id="CCB86705.1"/>
    </source>
</evidence>
<proteinExistence type="predicted"/>
<dbReference type="Proteomes" id="UP000000495">
    <property type="component" value="Chromosome"/>
</dbReference>
<protein>
    <submittedName>
        <fullName evidence="1">Uncharacterized protein</fullName>
    </submittedName>
</protein>
<sequence>MIEFLDLTKVVSSKRGEGFFITADNKIGAVHPESKIHDNRLFFF</sequence>
<dbReference type="HOGENOM" id="CLU_3219620_0_0_0"/>
<gene>
    <name evidence="1" type="ordered locus">PUV_17550</name>
</gene>
<keyword evidence="2" id="KW-1185">Reference proteome</keyword>
<dbReference type="EMBL" id="FR872580">
    <property type="protein sequence ID" value="CCB86705.1"/>
    <property type="molecule type" value="Genomic_DNA"/>
</dbReference>
<dbReference type="AlphaFoldDB" id="F8L0G7"/>